<dbReference type="Proteomes" id="UP000244174">
    <property type="component" value="Unassembled WGS sequence"/>
</dbReference>
<dbReference type="InterPro" id="IPR051045">
    <property type="entry name" value="TonB-dependent_transducer"/>
</dbReference>
<name>A0A2T6AKU0_9FLAO</name>
<dbReference type="AlphaFoldDB" id="A0A2T6AKU0"/>
<organism evidence="2 3">
    <name type="scientific">Christiangramia gaetbulicola</name>
    <dbReference type="NCBI Taxonomy" id="703340"/>
    <lineage>
        <taxon>Bacteria</taxon>
        <taxon>Pseudomonadati</taxon>
        <taxon>Bacteroidota</taxon>
        <taxon>Flavobacteriia</taxon>
        <taxon>Flavobacteriales</taxon>
        <taxon>Flavobacteriaceae</taxon>
        <taxon>Christiangramia</taxon>
    </lineage>
</organism>
<dbReference type="GO" id="GO:0098797">
    <property type="term" value="C:plasma membrane protein complex"/>
    <property type="evidence" value="ECO:0007669"/>
    <property type="project" value="TreeGrafter"/>
</dbReference>
<dbReference type="GO" id="GO:0055085">
    <property type="term" value="P:transmembrane transport"/>
    <property type="evidence" value="ECO:0007669"/>
    <property type="project" value="InterPro"/>
</dbReference>
<comment type="caution">
    <text evidence="2">The sequence shown here is derived from an EMBL/GenBank/DDBJ whole genome shotgun (WGS) entry which is preliminary data.</text>
</comment>
<evidence type="ECO:0000313" key="2">
    <source>
        <dbReference type="EMBL" id="PTX44443.1"/>
    </source>
</evidence>
<dbReference type="OrthoDB" id="1522859at2"/>
<evidence type="ECO:0000313" key="3">
    <source>
        <dbReference type="Proteomes" id="UP000244174"/>
    </source>
</evidence>
<sequence length="239" mass="26982">MKPKKNPKADLRRKWVLFLQIGLILVLFLTFQAFQWKTYDAKPSEDDKIVVDNLEEETPPITIIPEITPPPPPKTIVDKIDEVPDDKEIIEDAVAPTDFDLEDLPEPDDIVEPERPEEPVDVPFDFIEEVPLFPGCEDLNGNSERKKCMSSKISNFVNREFDTGLGAELGLTGTNLVLVMFVVNKHGLVENIQTRASHPKLEEEARRVIGKLPEMKPGKQGGMAVPVSYTIPIRFKVQE</sequence>
<dbReference type="RefSeq" id="WP_108170401.1">
    <property type="nucleotide sequence ID" value="NZ_QBKQ01000001.1"/>
</dbReference>
<accession>A0A2T6AKU0</accession>
<evidence type="ECO:0000259" key="1">
    <source>
        <dbReference type="Pfam" id="PF03544"/>
    </source>
</evidence>
<dbReference type="InterPro" id="IPR037682">
    <property type="entry name" value="TonB_C"/>
</dbReference>
<gene>
    <name evidence="2" type="ORF">C8P64_0422</name>
</gene>
<dbReference type="SUPFAM" id="SSF74653">
    <property type="entry name" value="TolA/TonB C-terminal domain"/>
    <property type="match status" value="1"/>
</dbReference>
<dbReference type="PANTHER" id="PTHR33446:SF2">
    <property type="entry name" value="PROTEIN TONB"/>
    <property type="match status" value="1"/>
</dbReference>
<reference evidence="2 3" key="1">
    <citation type="submission" date="2018-04" db="EMBL/GenBank/DDBJ databases">
        <title>Genomic Encyclopedia of Archaeal and Bacterial Type Strains, Phase II (KMG-II): from individual species to whole genera.</title>
        <authorList>
            <person name="Goeker M."/>
        </authorList>
    </citation>
    <scope>NUCLEOTIDE SEQUENCE [LARGE SCALE GENOMIC DNA]</scope>
    <source>
        <strain evidence="2 3">DSM 23082</strain>
    </source>
</reference>
<feature type="domain" description="TonB C-terminal" evidence="1">
    <location>
        <begin position="177"/>
        <end position="236"/>
    </location>
</feature>
<dbReference type="GO" id="GO:0031992">
    <property type="term" value="F:energy transducer activity"/>
    <property type="evidence" value="ECO:0007669"/>
    <property type="project" value="TreeGrafter"/>
</dbReference>
<dbReference type="PANTHER" id="PTHR33446">
    <property type="entry name" value="PROTEIN TONB-RELATED"/>
    <property type="match status" value="1"/>
</dbReference>
<dbReference type="Gene3D" id="3.30.1150.10">
    <property type="match status" value="1"/>
</dbReference>
<protein>
    <submittedName>
        <fullName evidence="2">Protein TonB</fullName>
    </submittedName>
</protein>
<proteinExistence type="predicted"/>
<dbReference type="Pfam" id="PF03544">
    <property type="entry name" value="TonB_C"/>
    <property type="match status" value="1"/>
</dbReference>
<dbReference type="EMBL" id="QBKQ01000001">
    <property type="protein sequence ID" value="PTX44443.1"/>
    <property type="molecule type" value="Genomic_DNA"/>
</dbReference>
<keyword evidence="3" id="KW-1185">Reference proteome</keyword>